<evidence type="ECO:0000313" key="5">
    <source>
        <dbReference type="Proteomes" id="UP000070700"/>
    </source>
</evidence>
<dbReference type="EMBL" id="KQ947420">
    <property type="protein sequence ID" value="KUJ14135.1"/>
    <property type="molecule type" value="Genomic_DNA"/>
</dbReference>
<evidence type="ECO:0000313" key="4">
    <source>
        <dbReference type="EMBL" id="KUJ14135.1"/>
    </source>
</evidence>
<reference evidence="4 5" key="1">
    <citation type="submission" date="2015-10" db="EMBL/GenBank/DDBJ databases">
        <title>Full genome of DAOMC 229536 Phialocephala scopiformis, a fungal endophyte of spruce producing the potent anti-insectan compound rugulosin.</title>
        <authorList>
            <consortium name="DOE Joint Genome Institute"/>
            <person name="Walker A.K."/>
            <person name="Frasz S.L."/>
            <person name="Seifert K.A."/>
            <person name="Miller J.D."/>
            <person name="Mondo S.J."/>
            <person name="Labutti K."/>
            <person name="Lipzen A."/>
            <person name="Dockter R."/>
            <person name="Kennedy M."/>
            <person name="Grigoriev I.V."/>
            <person name="Spatafora J.W."/>
        </authorList>
    </citation>
    <scope>NUCLEOTIDE SEQUENCE [LARGE SCALE GENOMIC DNA]</scope>
    <source>
        <strain evidence="4 5">CBS 120377</strain>
    </source>
</reference>
<organism evidence="4 5">
    <name type="scientific">Mollisia scopiformis</name>
    <name type="common">Conifer needle endophyte fungus</name>
    <name type="synonym">Phialocephala scopiformis</name>
    <dbReference type="NCBI Taxonomy" id="149040"/>
    <lineage>
        <taxon>Eukaryota</taxon>
        <taxon>Fungi</taxon>
        <taxon>Dikarya</taxon>
        <taxon>Ascomycota</taxon>
        <taxon>Pezizomycotina</taxon>
        <taxon>Leotiomycetes</taxon>
        <taxon>Helotiales</taxon>
        <taxon>Mollisiaceae</taxon>
        <taxon>Mollisia</taxon>
    </lineage>
</organism>
<keyword evidence="5" id="KW-1185">Reference proteome</keyword>
<dbReference type="KEGG" id="psco:LY89DRAFT_736182"/>
<protein>
    <submittedName>
        <fullName evidence="4">Acetyl-CoA synthetase-like protein</fullName>
    </submittedName>
</protein>
<keyword evidence="2" id="KW-0597">Phosphoprotein</keyword>
<feature type="domain" description="AMP-dependent synthetase/ligase" evidence="3">
    <location>
        <begin position="5"/>
        <end position="155"/>
    </location>
</feature>
<dbReference type="InParanoid" id="A0A194X1R3"/>
<proteinExistence type="predicted"/>
<sequence>MAEAYRYGQDNRIFSFASYCFDVFITDIFGGLSAGAVVCIAPQIATMDDLTRLLNVSRSTYVNFTSSAASTLDPHELPHLQSLVLTGEPATRMLFQTWTSRVQLTNSYEAAVITWVDVSPNTDPQCVGNVVPGMEVMVLDDSLRRVPIGVQGTIFAVVRA</sequence>
<dbReference type="AlphaFoldDB" id="A0A194X1R3"/>
<evidence type="ECO:0000256" key="2">
    <source>
        <dbReference type="ARBA" id="ARBA00022553"/>
    </source>
</evidence>
<dbReference type="SUPFAM" id="SSF56801">
    <property type="entry name" value="Acetyl-CoA synthetase-like"/>
    <property type="match status" value="1"/>
</dbReference>
<accession>A0A194X1R3</accession>
<dbReference type="PANTHER" id="PTHR45527:SF1">
    <property type="entry name" value="FATTY ACID SYNTHASE"/>
    <property type="match status" value="1"/>
</dbReference>
<gene>
    <name evidence="4" type="ORF">LY89DRAFT_736182</name>
</gene>
<dbReference type="OrthoDB" id="416786at2759"/>
<name>A0A194X1R3_MOLSC</name>
<dbReference type="InterPro" id="IPR042099">
    <property type="entry name" value="ANL_N_sf"/>
</dbReference>
<dbReference type="PANTHER" id="PTHR45527">
    <property type="entry name" value="NONRIBOSOMAL PEPTIDE SYNTHETASE"/>
    <property type="match status" value="1"/>
</dbReference>
<dbReference type="GO" id="GO:0031177">
    <property type="term" value="F:phosphopantetheine binding"/>
    <property type="evidence" value="ECO:0007669"/>
    <property type="project" value="TreeGrafter"/>
</dbReference>
<keyword evidence="1" id="KW-0596">Phosphopantetheine</keyword>
<dbReference type="InterPro" id="IPR000873">
    <property type="entry name" value="AMP-dep_synth/lig_dom"/>
</dbReference>
<evidence type="ECO:0000259" key="3">
    <source>
        <dbReference type="Pfam" id="PF00501"/>
    </source>
</evidence>
<dbReference type="Proteomes" id="UP000070700">
    <property type="component" value="Unassembled WGS sequence"/>
</dbReference>
<dbReference type="Pfam" id="PF00501">
    <property type="entry name" value="AMP-binding"/>
    <property type="match status" value="1"/>
</dbReference>
<dbReference type="STRING" id="149040.A0A194X1R3"/>
<evidence type="ECO:0000256" key="1">
    <source>
        <dbReference type="ARBA" id="ARBA00022450"/>
    </source>
</evidence>
<dbReference type="RefSeq" id="XP_018068490.1">
    <property type="nucleotide sequence ID" value="XM_018220092.1"/>
</dbReference>
<dbReference type="GO" id="GO:0044550">
    <property type="term" value="P:secondary metabolite biosynthetic process"/>
    <property type="evidence" value="ECO:0007669"/>
    <property type="project" value="TreeGrafter"/>
</dbReference>
<dbReference type="Gene3D" id="3.40.50.12780">
    <property type="entry name" value="N-terminal domain of ligase-like"/>
    <property type="match status" value="1"/>
</dbReference>
<dbReference type="GeneID" id="28829818"/>
<dbReference type="GO" id="GO:0043041">
    <property type="term" value="P:amino acid activation for nonribosomal peptide biosynthetic process"/>
    <property type="evidence" value="ECO:0007669"/>
    <property type="project" value="TreeGrafter"/>
</dbReference>
<dbReference type="GO" id="GO:0005737">
    <property type="term" value="C:cytoplasm"/>
    <property type="evidence" value="ECO:0007669"/>
    <property type="project" value="TreeGrafter"/>
</dbReference>